<sequence>MPTAATHGDPDMLRTTILLAGLALPAAAQQADEPVDPADFLAAVEGQTVRYDDPENPGRVDFERFLGQGRVRYIWYDGTCHEGEVFVKEGQLCFAYETIEGAPSCWRTVIRDGDLALVGAADGTVGIVALLGDQPLQCSTAPSV</sequence>
<reference evidence="1 2" key="1">
    <citation type="submission" date="2018-03" db="EMBL/GenBank/DDBJ databases">
        <title>Genomic Encyclopedia of Archaeal and Bacterial Type Strains, Phase II (KMG-II): from individual species to whole genera.</title>
        <authorList>
            <person name="Goeker M."/>
        </authorList>
    </citation>
    <scope>NUCLEOTIDE SEQUENCE [LARGE SCALE GENOMIC DNA]</scope>
    <source>
        <strain evidence="1 2">DSM 29318</strain>
    </source>
</reference>
<dbReference type="EMBL" id="PVTT01000001">
    <property type="protein sequence ID" value="PRY94928.1"/>
    <property type="molecule type" value="Genomic_DNA"/>
</dbReference>
<evidence type="ECO:0000313" key="1">
    <source>
        <dbReference type="EMBL" id="PRY94928.1"/>
    </source>
</evidence>
<keyword evidence="2" id="KW-1185">Reference proteome</keyword>
<organism evidence="1 2">
    <name type="scientific">Hasllibacter halocynthiae</name>
    <dbReference type="NCBI Taxonomy" id="595589"/>
    <lineage>
        <taxon>Bacteria</taxon>
        <taxon>Pseudomonadati</taxon>
        <taxon>Pseudomonadota</taxon>
        <taxon>Alphaproteobacteria</taxon>
        <taxon>Rhodobacterales</taxon>
        <taxon>Roseobacteraceae</taxon>
        <taxon>Hasllibacter</taxon>
    </lineage>
</organism>
<dbReference type="AlphaFoldDB" id="A0A2T0X7K9"/>
<name>A0A2T0X7K9_9RHOB</name>
<dbReference type="OrthoDB" id="7658757at2"/>
<comment type="caution">
    <text evidence="1">The sequence shown here is derived from an EMBL/GenBank/DDBJ whole genome shotgun (WGS) entry which is preliminary data.</text>
</comment>
<protein>
    <submittedName>
        <fullName evidence="1">Uncharacterized protein</fullName>
    </submittedName>
</protein>
<dbReference type="Proteomes" id="UP000238801">
    <property type="component" value="Unassembled WGS sequence"/>
</dbReference>
<gene>
    <name evidence="1" type="ORF">BCF33_0531</name>
</gene>
<accession>A0A2T0X7K9</accession>
<dbReference type="RefSeq" id="WP_106159374.1">
    <property type="nucleotide sequence ID" value="NZ_PVTT01000001.1"/>
</dbReference>
<proteinExistence type="predicted"/>
<evidence type="ECO:0000313" key="2">
    <source>
        <dbReference type="Proteomes" id="UP000238801"/>
    </source>
</evidence>